<dbReference type="SUPFAM" id="SSF88946">
    <property type="entry name" value="Sigma2 domain of RNA polymerase sigma factors"/>
    <property type="match status" value="1"/>
</dbReference>
<reference evidence="8 9" key="1">
    <citation type="submission" date="2019-02" db="EMBL/GenBank/DDBJ databases">
        <title>Deep-cultivation of Planctomycetes and their phenomic and genomic characterization uncovers novel biology.</title>
        <authorList>
            <person name="Wiegand S."/>
            <person name="Jogler M."/>
            <person name="Boedeker C."/>
            <person name="Pinto D."/>
            <person name="Vollmers J."/>
            <person name="Rivas-Marin E."/>
            <person name="Kohn T."/>
            <person name="Peeters S.H."/>
            <person name="Heuer A."/>
            <person name="Rast P."/>
            <person name="Oberbeckmann S."/>
            <person name="Bunk B."/>
            <person name="Jeske O."/>
            <person name="Meyerdierks A."/>
            <person name="Storesund J.E."/>
            <person name="Kallscheuer N."/>
            <person name="Luecker S."/>
            <person name="Lage O.M."/>
            <person name="Pohl T."/>
            <person name="Merkel B.J."/>
            <person name="Hornburger P."/>
            <person name="Mueller R.-W."/>
            <person name="Bruemmer F."/>
            <person name="Labrenz M."/>
            <person name="Spormann A.M."/>
            <person name="Op Den Camp H."/>
            <person name="Overmann J."/>
            <person name="Amann R."/>
            <person name="Jetten M.S.M."/>
            <person name="Mascher T."/>
            <person name="Medema M.H."/>
            <person name="Devos D.P."/>
            <person name="Kaster A.-K."/>
            <person name="Ovreas L."/>
            <person name="Rohde M."/>
            <person name="Galperin M.Y."/>
            <person name="Jogler C."/>
        </authorList>
    </citation>
    <scope>NUCLEOTIDE SEQUENCE [LARGE SCALE GENOMIC DNA]</scope>
    <source>
        <strain evidence="8 9">Pla100</strain>
    </source>
</reference>
<dbReference type="Gene3D" id="1.10.10.10">
    <property type="entry name" value="Winged helix-like DNA-binding domain superfamily/Winged helix DNA-binding domain"/>
    <property type="match status" value="1"/>
</dbReference>
<dbReference type="InterPro" id="IPR014284">
    <property type="entry name" value="RNA_pol_sigma-70_dom"/>
</dbReference>
<keyword evidence="5" id="KW-0804">Transcription</keyword>
<feature type="compositionally biased region" description="Basic and acidic residues" evidence="6">
    <location>
        <begin position="1"/>
        <end position="30"/>
    </location>
</feature>
<dbReference type="PANTHER" id="PTHR43133">
    <property type="entry name" value="RNA POLYMERASE ECF-TYPE SIGMA FACTO"/>
    <property type="match status" value="1"/>
</dbReference>
<dbReference type="PANTHER" id="PTHR43133:SF8">
    <property type="entry name" value="RNA POLYMERASE SIGMA FACTOR HI_1459-RELATED"/>
    <property type="match status" value="1"/>
</dbReference>
<evidence type="ECO:0000256" key="6">
    <source>
        <dbReference type="SAM" id="MobiDB-lite"/>
    </source>
</evidence>
<keyword evidence="9" id="KW-1185">Reference proteome</keyword>
<keyword evidence="4" id="KW-0238">DNA-binding</keyword>
<feature type="domain" description="RNA polymerase sigma factor 70 region 4 type 2" evidence="7">
    <location>
        <begin position="170"/>
        <end position="222"/>
    </location>
</feature>
<gene>
    <name evidence="8" type="ORF">Pla100_16730</name>
</gene>
<evidence type="ECO:0000313" key="9">
    <source>
        <dbReference type="Proteomes" id="UP000316213"/>
    </source>
</evidence>
<evidence type="ECO:0000259" key="7">
    <source>
        <dbReference type="Pfam" id="PF08281"/>
    </source>
</evidence>
<dbReference type="InterPro" id="IPR036388">
    <property type="entry name" value="WH-like_DNA-bd_sf"/>
</dbReference>
<dbReference type="Gene3D" id="1.10.1740.10">
    <property type="match status" value="1"/>
</dbReference>
<dbReference type="EMBL" id="SJPM01000002">
    <property type="protein sequence ID" value="TWU01937.1"/>
    <property type="molecule type" value="Genomic_DNA"/>
</dbReference>
<dbReference type="GO" id="GO:0003677">
    <property type="term" value="F:DNA binding"/>
    <property type="evidence" value="ECO:0007669"/>
    <property type="project" value="UniProtKB-KW"/>
</dbReference>
<proteinExistence type="inferred from homology"/>
<dbReference type="RefSeq" id="WP_146577140.1">
    <property type="nucleotide sequence ID" value="NZ_SJPM01000002.1"/>
</dbReference>
<accession>A0A5C6AR16</accession>
<dbReference type="SUPFAM" id="SSF88659">
    <property type="entry name" value="Sigma3 and sigma4 domains of RNA polymerase sigma factors"/>
    <property type="match status" value="1"/>
</dbReference>
<sequence>MKGCPESRDLPDSCDSPDSKGEIDPLDRNPPEPALLRRASEEPDVLLGEVFDVHHDTFWHLVTFRMDGRLMSRIDADDVLQDAYLAAKIRIEHWVQHPKHSLFVWTRMTVMQTLIDVHRRHLEAGKRSAGREISIGGARLPNTTAESLAGILAASQTSPSGRAIREESSAELQRAIETMSEIDQEMIALRHFEGLNNQQAAEVLGLSATAASNRYIRALSRLQAVLETK</sequence>
<dbReference type="Pfam" id="PF08281">
    <property type="entry name" value="Sigma70_r4_2"/>
    <property type="match status" value="1"/>
</dbReference>
<dbReference type="GO" id="GO:0006352">
    <property type="term" value="P:DNA-templated transcription initiation"/>
    <property type="evidence" value="ECO:0007669"/>
    <property type="project" value="InterPro"/>
</dbReference>
<dbReference type="InterPro" id="IPR013325">
    <property type="entry name" value="RNA_pol_sigma_r2"/>
</dbReference>
<keyword evidence="2" id="KW-0805">Transcription regulation</keyword>
<comment type="similarity">
    <text evidence="1">Belongs to the sigma-70 factor family. ECF subfamily.</text>
</comment>
<dbReference type="CDD" id="cd06171">
    <property type="entry name" value="Sigma70_r4"/>
    <property type="match status" value="1"/>
</dbReference>
<evidence type="ECO:0000313" key="8">
    <source>
        <dbReference type="EMBL" id="TWU01937.1"/>
    </source>
</evidence>
<protein>
    <submittedName>
        <fullName evidence="8">RNA polymerase sigma factor</fullName>
    </submittedName>
</protein>
<evidence type="ECO:0000256" key="5">
    <source>
        <dbReference type="ARBA" id="ARBA00023163"/>
    </source>
</evidence>
<dbReference type="AlphaFoldDB" id="A0A5C6AR16"/>
<comment type="caution">
    <text evidence="8">The sequence shown here is derived from an EMBL/GenBank/DDBJ whole genome shotgun (WGS) entry which is preliminary data.</text>
</comment>
<dbReference type="GO" id="GO:0016987">
    <property type="term" value="F:sigma factor activity"/>
    <property type="evidence" value="ECO:0007669"/>
    <property type="project" value="UniProtKB-KW"/>
</dbReference>
<dbReference type="OrthoDB" id="276109at2"/>
<feature type="region of interest" description="Disordered" evidence="6">
    <location>
        <begin position="1"/>
        <end position="34"/>
    </location>
</feature>
<evidence type="ECO:0000256" key="4">
    <source>
        <dbReference type="ARBA" id="ARBA00023125"/>
    </source>
</evidence>
<organism evidence="8 9">
    <name type="scientific">Neorhodopirellula pilleata</name>
    <dbReference type="NCBI Taxonomy" id="2714738"/>
    <lineage>
        <taxon>Bacteria</taxon>
        <taxon>Pseudomonadati</taxon>
        <taxon>Planctomycetota</taxon>
        <taxon>Planctomycetia</taxon>
        <taxon>Pirellulales</taxon>
        <taxon>Pirellulaceae</taxon>
        <taxon>Neorhodopirellula</taxon>
    </lineage>
</organism>
<evidence type="ECO:0000256" key="2">
    <source>
        <dbReference type="ARBA" id="ARBA00023015"/>
    </source>
</evidence>
<dbReference type="InterPro" id="IPR039425">
    <property type="entry name" value="RNA_pol_sigma-70-like"/>
</dbReference>
<evidence type="ECO:0000256" key="1">
    <source>
        <dbReference type="ARBA" id="ARBA00010641"/>
    </source>
</evidence>
<dbReference type="InterPro" id="IPR013324">
    <property type="entry name" value="RNA_pol_sigma_r3/r4-like"/>
</dbReference>
<name>A0A5C6AR16_9BACT</name>
<evidence type="ECO:0000256" key="3">
    <source>
        <dbReference type="ARBA" id="ARBA00023082"/>
    </source>
</evidence>
<dbReference type="Proteomes" id="UP000316213">
    <property type="component" value="Unassembled WGS sequence"/>
</dbReference>
<keyword evidence="3" id="KW-0731">Sigma factor</keyword>
<dbReference type="InterPro" id="IPR013249">
    <property type="entry name" value="RNA_pol_sigma70_r4_t2"/>
</dbReference>
<dbReference type="NCBIfam" id="TIGR02937">
    <property type="entry name" value="sigma70-ECF"/>
    <property type="match status" value="1"/>
</dbReference>